<feature type="region of interest" description="Disordered" evidence="1">
    <location>
        <begin position="80"/>
        <end position="102"/>
    </location>
</feature>
<keyword evidence="2" id="KW-0812">Transmembrane</keyword>
<feature type="compositionally biased region" description="Low complexity" evidence="1">
    <location>
        <begin position="90"/>
        <end position="100"/>
    </location>
</feature>
<sequence length="130" mass="14628">MRYWGWTRKGPSPRVSLRFCCNQEPRSFPLMAKSLSLCLSEEKMQKWGRKKKNQLSLLFVLFLCFFVLFKITILGNGGITRSRGDDDPHSNSNSNPSSLPTYLTSNASAPRVANRVLGAFSSPEIRGDLV</sequence>
<gene>
    <name evidence="3" type="ORF">CB5_LOCUS16267</name>
</gene>
<name>A0A6V7PRB3_ANACO</name>
<dbReference type="AlphaFoldDB" id="A0A6V7PRB3"/>
<keyword evidence="2" id="KW-0472">Membrane</keyword>
<evidence type="ECO:0000256" key="2">
    <source>
        <dbReference type="SAM" id="Phobius"/>
    </source>
</evidence>
<keyword evidence="2" id="KW-1133">Transmembrane helix</keyword>
<accession>A0A6V7PRB3</accession>
<evidence type="ECO:0000313" key="3">
    <source>
        <dbReference type="EMBL" id="CAD1833056.1"/>
    </source>
</evidence>
<organism evidence="3">
    <name type="scientific">Ananas comosus var. bracteatus</name>
    <name type="common">red pineapple</name>
    <dbReference type="NCBI Taxonomy" id="296719"/>
    <lineage>
        <taxon>Eukaryota</taxon>
        <taxon>Viridiplantae</taxon>
        <taxon>Streptophyta</taxon>
        <taxon>Embryophyta</taxon>
        <taxon>Tracheophyta</taxon>
        <taxon>Spermatophyta</taxon>
        <taxon>Magnoliopsida</taxon>
        <taxon>Liliopsida</taxon>
        <taxon>Poales</taxon>
        <taxon>Bromeliaceae</taxon>
        <taxon>Bromelioideae</taxon>
        <taxon>Ananas</taxon>
    </lineage>
</organism>
<proteinExistence type="predicted"/>
<evidence type="ECO:0000256" key="1">
    <source>
        <dbReference type="SAM" id="MobiDB-lite"/>
    </source>
</evidence>
<dbReference type="EMBL" id="LR862151">
    <property type="protein sequence ID" value="CAD1833056.1"/>
    <property type="molecule type" value="Genomic_DNA"/>
</dbReference>
<reference evidence="3" key="1">
    <citation type="submission" date="2020-07" db="EMBL/GenBank/DDBJ databases">
        <authorList>
            <person name="Lin J."/>
        </authorList>
    </citation>
    <scope>NUCLEOTIDE SEQUENCE</scope>
</reference>
<feature type="transmembrane region" description="Helical" evidence="2">
    <location>
        <begin position="55"/>
        <end position="75"/>
    </location>
</feature>
<protein>
    <submittedName>
        <fullName evidence="3">Uncharacterized protein</fullName>
    </submittedName>
</protein>